<evidence type="ECO:0000256" key="1">
    <source>
        <dbReference type="SAM" id="MobiDB-lite"/>
    </source>
</evidence>
<reference evidence="2" key="1">
    <citation type="submission" date="2020-10" db="EMBL/GenBank/DDBJ databases">
        <title>Sequencing the genomes of 1000 actinobacteria strains.</title>
        <authorList>
            <person name="Klenk H.-P."/>
        </authorList>
    </citation>
    <scope>NUCLEOTIDE SEQUENCE</scope>
    <source>
        <strain evidence="2">DSM 45354</strain>
    </source>
</reference>
<keyword evidence="3" id="KW-1185">Reference proteome</keyword>
<name>A0A927RI84_9ACTN</name>
<proteinExistence type="predicted"/>
<accession>A0A927RI84</accession>
<protein>
    <submittedName>
        <fullName evidence="2">2-polyprenyl-6-methoxyphenol hydroxylase-like FAD-dependent oxidoreductase</fullName>
    </submittedName>
</protein>
<sequence>MPLSASQVFADISAQQPPAQHTALMGTAAVLGGSVAGLLAARVLSDYAERVVLIDPDGPVTADDARPGVPHGTQVHALLPGGRRQLERWFPGFTAQTVAAGALEAGPESRRTYVDGRLKQWPLAEIQLTASRPFLEAAIRRRVLALPNVVVTTGRATGLEFSDGAVSGVRFDTAEGGGVENADFTVDAMGRSSRLSSWLEEGGWERPSMRRMTVNLNYSTAIVSRDEDVPKISIALALNTPASAQSPEVAGAIFLPIEKDRWIVMMGGYEDPDLAGPSRTCGRGCGETSRRSSEA</sequence>
<dbReference type="AlphaFoldDB" id="A0A927RI84"/>
<gene>
    <name evidence="2" type="ORF">HEB94_009868</name>
</gene>
<evidence type="ECO:0000313" key="2">
    <source>
        <dbReference type="EMBL" id="MBE1613020.1"/>
    </source>
</evidence>
<organism evidence="2 3">
    <name type="scientific">Actinopolymorpha pittospori</name>
    <dbReference type="NCBI Taxonomy" id="648752"/>
    <lineage>
        <taxon>Bacteria</taxon>
        <taxon>Bacillati</taxon>
        <taxon>Actinomycetota</taxon>
        <taxon>Actinomycetes</taxon>
        <taxon>Propionibacteriales</taxon>
        <taxon>Actinopolymorphaceae</taxon>
        <taxon>Actinopolymorpha</taxon>
    </lineage>
</organism>
<dbReference type="Proteomes" id="UP000638648">
    <property type="component" value="Unassembled WGS sequence"/>
</dbReference>
<dbReference type="Gene3D" id="3.50.50.60">
    <property type="entry name" value="FAD/NAD(P)-binding domain"/>
    <property type="match status" value="1"/>
</dbReference>
<dbReference type="InterPro" id="IPR036188">
    <property type="entry name" value="FAD/NAD-bd_sf"/>
</dbReference>
<dbReference type="RefSeq" id="WP_202896934.1">
    <property type="nucleotide sequence ID" value="NZ_BAABJL010000128.1"/>
</dbReference>
<dbReference type="EMBL" id="JADBEM010000001">
    <property type="protein sequence ID" value="MBE1613020.1"/>
    <property type="molecule type" value="Genomic_DNA"/>
</dbReference>
<evidence type="ECO:0000313" key="3">
    <source>
        <dbReference type="Proteomes" id="UP000638648"/>
    </source>
</evidence>
<feature type="region of interest" description="Disordered" evidence="1">
    <location>
        <begin position="274"/>
        <end position="295"/>
    </location>
</feature>
<dbReference type="SUPFAM" id="SSF51905">
    <property type="entry name" value="FAD/NAD(P)-binding domain"/>
    <property type="match status" value="1"/>
</dbReference>
<comment type="caution">
    <text evidence="2">The sequence shown here is derived from an EMBL/GenBank/DDBJ whole genome shotgun (WGS) entry which is preliminary data.</text>
</comment>